<feature type="domain" description="Dynein heavy chain ATP-binding dynein motor region" evidence="13">
    <location>
        <begin position="432"/>
        <end position="650"/>
    </location>
</feature>
<dbReference type="GO" id="GO:0005874">
    <property type="term" value="C:microtubule"/>
    <property type="evidence" value="ECO:0007669"/>
    <property type="project" value="UniProtKB-KW"/>
</dbReference>
<evidence type="ECO:0000256" key="7">
    <source>
        <dbReference type="ARBA" id="ARBA00023017"/>
    </source>
</evidence>
<evidence type="ECO:0000256" key="9">
    <source>
        <dbReference type="ARBA" id="ARBA00023175"/>
    </source>
</evidence>
<dbReference type="EMBL" id="KZ308212">
    <property type="protein sequence ID" value="KAG8224815.1"/>
    <property type="molecule type" value="Genomic_DNA"/>
</dbReference>
<evidence type="ECO:0000313" key="15">
    <source>
        <dbReference type="Proteomes" id="UP000792457"/>
    </source>
</evidence>
<evidence type="ECO:0000256" key="10">
    <source>
        <dbReference type="ARBA" id="ARBA00023212"/>
    </source>
</evidence>
<comment type="subcellular location">
    <subcellularLocation>
        <location evidence="1">Cytoplasm</location>
        <location evidence="1">Cytoskeleton</location>
    </subcellularLocation>
</comment>
<evidence type="ECO:0000256" key="2">
    <source>
        <dbReference type="ARBA" id="ARBA00008887"/>
    </source>
</evidence>
<dbReference type="GO" id="GO:0007018">
    <property type="term" value="P:microtubule-based movement"/>
    <property type="evidence" value="ECO:0007669"/>
    <property type="project" value="InterPro"/>
</dbReference>
<proteinExistence type="inferred from homology"/>
<dbReference type="InterPro" id="IPR026983">
    <property type="entry name" value="DHC"/>
</dbReference>
<dbReference type="FunFam" id="3.40.50.300:FF:000598">
    <property type="entry name" value="Dynein cytoplasmic 2 heavy chain 1"/>
    <property type="match status" value="1"/>
</dbReference>
<dbReference type="OrthoDB" id="8192208at2759"/>
<evidence type="ECO:0000256" key="3">
    <source>
        <dbReference type="ARBA" id="ARBA00022490"/>
    </source>
</evidence>
<comment type="caution">
    <text evidence="14">The sequence shown here is derived from an EMBL/GenBank/DDBJ whole genome shotgun (WGS) entry which is preliminary data.</text>
</comment>
<dbReference type="GO" id="GO:0005524">
    <property type="term" value="F:ATP binding"/>
    <property type="evidence" value="ECO:0007669"/>
    <property type="project" value="UniProtKB-KW"/>
</dbReference>
<comment type="similarity">
    <text evidence="2">Belongs to the dynein heavy chain family.</text>
</comment>
<dbReference type="Gene3D" id="3.40.50.300">
    <property type="entry name" value="P-loop containing nucleotide triphosphate hydrolases"/>
    <property type="match status" value="1"/>
</dbReference>
<accession>A0A8K0JY38</accession>
<dbReference type="Pfam" id="PF12781">
    <property type="entry name" value="AAA_9"/>
    <property type="match status" value="1"/>
</dbReference>
<evidence type="ECO:0000256" key="1">
    <source>
        <dbReference type="ARBA" id="ARBA00004245"/>
    </source>
</evidence>
<gene>
    <name evidence="14" type="ORF">J437_LFUL002261</name>
</gene>
<evidence type="ECO:0000313" key="14">
    <source>
        <dbReference type="EMBL" id="KAG8224815.1"/>
    </source>
</evidence>
<dbReference type="InterPro" id="IPR027417">
    <property type="entry name" value="P-loop_NTPase"/>
</dbReference>
<keyword evidence="9" id="KW-0505">Motor protein</keyword>
<reference evidence="14" key="1">
    <citation type="submission" date="2013-04" db="EMBL/GenBank/DDBJ databases">
        <authorList>
            <person name="Qu J."/>
            <person name="Murali S.C."/>
            <person name="Bandaranaike D."/>
            <person name="Bellair M."/>
            <person name="Blankenburg K."/>
            <person name="Chao H."/>
            <person name="Dinh H."/>
            <person name="Doddapaneni H."/>
            <person name="Downs B."/>
            <person name="Dugan-Rocha S."/>
            <person name="Elkadiri S."/>
            <person name="Gnanaolivu R.D."/>
            <person name="Hernandez B."/>
            <person name="Javaid M."/>
            <person name="Jayaseelan J.C."/>
            <person name="Lee S."/>
            <person name="Li M."/>
            <person name="Ming W."/>
            <person name="Munidasa M."/>
            <person name="Muniz J."/>
            <person name="Nguyen L."/>
            <person name="Ongeri F."/>
            <person name="Osuji N."/>
            <person name="Pu L.-L."/>
            <person name="Puazo M."/>
            <person name="Qu C."/>
            <person name="Quiroz J."/>
            <person name="Raj R."/>
            <person name="Weissenberger G."/>
            <person name="Xin Y."/>
            <person name="Zou X."/>
            <person name="Han Y."/>
            <person name="Richards S."/>
            <person name="Worley K."/>
            <person name="Muzny D."/>
            <person name="Gibbs R."/>
        </authorList>
    </citation>
    <scope>NUCLEOTIDE SEQUENCE</scope>
    <source>
        <strain evidence="14">Sampled in the wild</strain>
    </source>
</reference>
<dbReference type="InterPro" id="IPR024743">
    <property type="entry name" value="Dynein_HC_stalk"/>
</dbReference>
<keyword evidence="10" id="KW-0206">Cytoskeleton</keyword>
<evidence type="ECO:0000256" key="11">
    <source>
        <dbReference type="SAM" id="Coils"/>
    </source>
</evidence>
<dbReference type="Proteomes" id="UP000792457">
    <property type="component" value="Unassembled WGS sequence"/>
</dbReference>
<evidence type="ECO:0000256" key="6">
    <source>
        <dbReference type="ARBA" id="ARBA00022840"/>
    </source>
</evidence>
<dbReference type="PANTHER" id="PTHR45703">
    <property type="entry name" value="DYNEIN HEAVY CHAIN"/>
    <property type="match status" value="1"/>
</dbReference>
<keyword evidence="5" id="KW-0547">Nucleotide-binding</keyword>
<keyword evidence="4" id="KW-0493">Microtubule</keyword>
<evidence type="ECO:0000259" key="13">
    <source>
        <dbReference type="Pfam" id="PF12781"/>
    </source>
</evidence>
<evidence type="ECO:0000256" key="8">
    <source>
        <dbReference type="ARBA" id="ARBA00023054"/>
    </source>
</evidence>
<dbReference type="GO" id="GO:0030286">
    <property type="term" value="C:dynein complex"/>
    <property type="evidence" value="ECO:0007669"/>
    <property type="project" value="UniProtKB-KW"/>
</dbReference>
<dbReference type="Gene3D" id="6.10.140.1060">
    <property type="match status" value="1"/>
</dbReference>
<keyword evidence="6" id="KW-0067">ATP-binding</keyword>
<dbReference type="SUPFAM" id="SSF90257">
    <property type="entry name" value="Myosin rod fragments"/>
    <property type="match status" value="1"/>
</dbReference>
<evidence type="ECO:0000256" key="4">
    <source>
        <dbReference type="ARBA" id="ARBA00022701"/>
    </source>
</evidence>
<evidence type="ECO:0000259" key="12">
    <source>
        <dbReference type="Pfam" id="PF12777"/>
    </source>
</evidence>
<keyword evidence="8 11" id="KW-0175">Coiled coil</keyword>
<dbReference type="InterPro" id="IPR035706">
    <property type="entry name" value="AAA_9"/>
</dbReference>
<dbReference type="GO" id="GO:0051959">
    <property type="term" value="F:dynein light intermediate chain binding"/>
    <property type="evidence" value="ECO:0007669"/>
    <property type="project" value="InterPro"/>
</dbReference>
<sequence length="882" mass="100256">MVSIPQMLCERDTEDFNDFGQSRKFAWNIFNDIHSSVATQLNSPCKFLSLIQTFKHIYVSKKTSISSRIERLQAGVSKLTEARSVVEGLKKNAADQKSILSEKQEKANEALQAIAETMRGANVKKSEMEALREKTIKENKALVERKAEIDQELSEVEPLVKEAAKAVGEIKSEALSEIRSLRAPPEVVRDILEGVLRLMGIQDTSWNSMKIFLSKRGVKEEIRAFDAHLVQPGNREAVEILLREHSESFNPKVAKRASVAAAPLATWVKANVKYSKVLQKIHPLEKEQETLVKNLKFAEHQLSKLAMGLADVEGNVEKLQKQLSTFSREAAETEVRLSEAQETLKASEGLVSQLQEEYNRWRVQVRELLKELEDLPWKVVLAAAFATYLLPSSEDLRRHYLQKWEEMVFEKYQSSVPFHFCHFLSTERELLQWQADGLPADMLSIENAVAILKMPICPLIIDPSMVCRDWLIRHLQDRNTEVVSQEMSKFDTTLELAVRFGKVLVVEDVECIHPFIIPVLRGDYIHQGTRKLVPVGEKLVDFHENFKIFLITQNENLELLSSVMSAVTYVNFTITELGLAGQLLSSVLQYVKPELDEQRIKLLKDEEQLNLKLEGIQENLLQLLATAQGDILQNKELLHSLNETKASSAAVTKSLLGLSNVRSELHKECDSYSPLTTFGSALYFSTLALGRIKGIYQYSTSSFVRLVNKALEKSENEGKSIDLKEVQRKLLRLVYYHVSQSLFKEDRMIFSLHLAHKMFKEKFHNMEWELFTGQVVVDVKSEIGKAMLSLPSWVEEDRVFSICQLKAVLPSVYAKLNLTKNSPRPDLLISYDEIIEGGQDDMKLTPFQKVLIAQAFVPDILVDVVSQFSQYTLGNILSSLKF</sequence>
<dbReference type="Pfam" id="PF12777">
    <property type="entry name" value="MT"/>
    <property type="match status" value="1"/>
</dbReference>
<keyword evidence="7" id="KW-0243">Dynein</keyword>
<keyword evidence="3" id="KW-0963">Cytoplasm</keyword>
<keyword evidence="15" id="KW-1185">Reference proteome</keyword>
<feature type="domain" description="Dynein heavy chain coiled coil stalk" evidence="12">
    <location>
        <begin position="70"/>
        <end position="403"/>
    </location>
</feature>
<protein>
    <recommendedName>
        <fullName evidence="16">Cytoplasmic dynein 2 heavy chain 1</fullName>
    </recommendedName>
</protein>
<evidence type="ECO:0000256" key="5">
    <source>
        <dbReference type="ARBA" id="ARBA00022741"/>
    </source>
</evidence>
<name>A0A8K0JY38_LADFU</name>
<dbReference type="FunFam" id="1.20.920.20:FF:000002">
    <property type="entry name" value="Cytoplasmic dynein 1 heavy chain"/>
    <property type="match status" value="1"/>
</dbReference>
<dbReference type="Gene3D" id="1.10.8.1220">
    <property type="match status" value="1"/>
</dbReference>
<evidence type="ECO:0008006" key="16">
    <source>
        <dbReference type="Google" id="ProtNLM"/>
    </source>
</evidence>
<dbReference type="GO" id="GO:0045505">
    <property type="term" value="F:dynein intermediate chain binding"/>
    <property type="evidence" value="ECO:0007669"/>
    <property type="project" value="InterPro"/>
</dbReference>
<reference evidence="14" key="2">
    <citation type="submission" date="2017-10" db="EMBL/GenBank/DDBJ databases">
        <title>Ladona fulva Genome sequencing and assembly.</title>
        <authorList>
            <person name="Murali S."/>
            <person name="Richards S."/>
            <person name="Bandaranaike D."/>
            <person name="Bellair M."/>
            <person name="Blankenburg K."/>
            <person name="Chao H."/>
            <person name="Dinh H."/>
            <person name="Doddapaneni H."/>
            <person name="Dugan-Rocha S."/>
            <person name="Elkadiri S."/>
            <person name="Gnanaolivu R."/>
            <person name="Hernandez B."/>
            <person name="Skinner E."/>
            <person name="Javaid M."/>
            <person name="Lee S."/>
            <person name="Li M."/>
            <person name="Ming W."/>
            <person name="Munidasa M."/>
            <person name="Muniz J."/>
            <person name="Nguyen L."/>
            <person name="Hughes D."/>
            <person name="Osuji N."/>
            <person name="Pu L.-L."/>
            <person name="Puazo M."/>
            <person name="Qu C."/>
            <person name="Quiroz J."/>
            <person name="Raj R."/>
            <person name="Weissenberger G."/>
            <person name="Xin Y."/>
            <person name="Zou X."/>
            <person name="Han Y."/>
            <person name="Worley K."/>
            <person name="Muzny D."/>
            <person name="Gibbs R."/>
        </authorList>
    </citation>
    <scope>NUCLEOTIDE SEQUENCE</scope>
    <source>
        <strain evidence="14">Sampled in the wild</strain>
    </source>
</reference>
<dbReference type="Gene3D" id="1.20.920.20">
    <property type="match status" value="1"/>
</dbReference>
<organism evidence="14 15">
    <name type="scientific">Ladona fulva</name>
    <name type="common">Scarce chaser dragonfly</name>
    <name type="synonym">Libellula fulva</name>
    <dbReference type="NCBI Taxonomy" id="123851"/>
    <lineage>
        <taxon>Eukaryota</taxon>
        <taxon>Metazoa</taxon>
        <taxon>Ecdysozoa</taxon>
        <taxon>Arthropoda</taxon>
        <taxon>Hexapoda</taxon>
        <taxon>Insecta</taxon>
        <taxon>Pterygota</taxon>
        <taxon>Palaeoptera</taxon>
        <taxon>Odonata</taxon>
        <taxon>Epiprocta</taxon>
        <taxon>Anisoptera</taxon>
        <taxon>Libelluloidea</taxon>
        <taxon>Libellulidae</taxon>
        <taxon>Ladona</taxon>
    </lineage>
</organism>
<feature type="coiled-coil region" evidence="11">
    <location>
        <begin position="302"/>
        <end position="371"/>
    </location>
</feature>
<dbReference type="PANTHER" id="PTHR45703:SF22">
    <property type="entry name" value="DYNEIN CYTOPLASMIC 2 HEAVY CHAIN 1"/>
    <property type="match status" value="1"/>
</dbReference>
<dbReference type="AlphaFoldDB" id="A0A8K0JY38"/>